<dbReference type="InterPro" id="IPR014031">
    <property type="entry name" value="Ketoacyl_synth_C"/>
</dbReference>
<dbReference type="GO" id="GO:0006633">
    <property type="term" value="P:fatty acid biosynthetic process"/>
    <property type="evidence" value="ECO:0007669"/>
    <property type="project" value="TreeGrafter"/>
</dbReference>
<gene>
    <name evidence="4" type="ORF">KCH_58380</name>
</gene>
<feature type="region of interest" description="Disordered" evidence="2">
    <location>
        <begin position="1"/>
        <end position="122"/>
    </location>
</feature>
<keyword evidence="1" id="KW-0808">Transferase</keyword>
<dbReference type="GO" id="GO:0004315">
    <property type="term" value="F:3-oxoacyl-[acyl-carrier-protein] synthase activity"/>
    <property type="evidence" value="ECO:0007669"/>
    <property type="project" value="TreeGrafter"/>
</dbReference>
<dbReference type="SUPFAM" id="SSF53901">
    <property type="entry name" value="Thiolase-like"/>
    <property type="match status" value="1"/>
</dbReference>
<dbReference type="InterPro" id="IPR000794">
    <property type="entry name" value="Beta-ketoacyl_synthase"/>
</dbReference>
<feature type="domain" description="Ketosynthase family 3 (KS3)" evidence="3">
    <location>
        <begin position="1"/>
        <end position="243"/>
    </location>
</feature>
<dbReference type="InterPro" id="IPR016039">
    <property type="entry name" value="Thiolase-like"/>
</dbReference>
<feature type="compositionally biased region" description="Basic residues" evidence="2">
    <location>
        <begin position="47"/>
        <end position="83"/>
    </location>
</feature>
<evidence type="ECO:0000259" key="3">
    <source>
        <dbReference type="PROSITE" id="PS52004"/>
    </source>
</evidence>
<proteinExistence type="predicted"/>
<evidence type="ECO:0000313" key="4">
    <source>
        <dbReference type="EMBL" id="KDN82331.1"/>
    </source>
</evidence>
<feature type="compositionally biased region" description="Gly residues" evidence="2">
    <location>
        <begin position="109"/>
        <end position="122"/>
    </location>
</feature>
<dbReference type="PATRIC" id="fig|1348663.4.peg.5647"/>
<accession>A0A066YW53</accession>
<dbReference type="PANTHER" id="PTHR11712:SF336">
    <property type="entry name" value="3-OXOACYL-[ACYL-CARRIER-PROTEIN] SYNTHASE, MITOCHONDRIAL"/>
    <property type="match status" value="1"/>
</dbReference>
<dbReference type="PANTHER" id="PTHR11712">
    <property type="entry name" value="POLYKETIDE SYNTHASE-RELATED"/>
    <property type="match status" value="1"/>
</dbReference>
<name>A0A066YW53_9ACTN</name>
<evidence type="ECO:0000256" key="2">
    <source>
        <dbReference type="SAM" id="MobiDB-lite"/>
    </source>
</evidence>
<protein>
    <recommendedName>
        <fullName evidence="3">Ketosynthase family 3 (KS3) domain-containing protein</fullName>
    </recommendedName>
</protein>
<dbReference type="InterPro" id="IPR020841">
    <property type="entry name" value="PKS_Beta-ketoAc_synthase_dom"/>
</dbReference>
<sequence length="244" mass="24981">MRGRRHRGGRRRRPGRLRPAPPGAGRGRAPGGAGRLRGVRRGPGAGPRRRAAPVQHRAQRHPARGRRGGRGGRGGGRRRRARRPSAGQAGRLGPLRRRAPRVPAAAGRCGRGPGGPVRAGPGGVAPSEVGYVNANGTGSPLSDLAEARALREVFGEAPAGLPVSSSKSVHGHALEASALLELAVTIGALDSGRLPVNAGWLGPDPEIGLNLVLAGPRRDARPRYALSLNSAFGGANTALLVAAA</sequence>
<dbReference type="Pfam" id="PF02801">
    <property type="entry name" value="Ketoacyl-synt_C"/>
    <property type="match status" value="1"/>
</dbReference>
<feature type="compositionally biased region" description="Low complexity" evidence="2">
    <location>
        <begin position="84"/>
        <end position="93"/>
    </location>
</feature>
<feature type="compositionally biased region" description="Gly residues" evidence="2">
    <location>
        <begin position="24"/>
        <end position="45"/>
    </location>
</feature>
<dbReference type="AlphaFoldDB" id="A0A066YW53"/>
<dbReference type="EMBL" id="JNBY01000112">
    <property type="protein sequence ID" value="KDN82331.1"/>
    <property type="molecule type" value="Genomic_DNA"/>
</dbReference>
<dbReference type="eggNOG" id="COG0304">
    <property type="taxonomic scope" value="Bacteria"/>
</dbReference>
<evidence type="ECO:0000313" key="5">
    <source>
        <dbReference type="Proteomes" id="UP000027178"/>
    </source>
</evidence>
<dbReference type="HOGENOM" id="CLU_1136863_0_0_11"/>
<feature type="compositionally biased region" description="Basic residues" evidence="2">
    <location>
        <begin position="1"/>
        <end position="16"/>
    </location>
</feature>
<reference evidence="4 5" key="1">
    <citation type="submission" date="2014-05" db="EMBL/GenBank/DDBJ databases">
        <title>Draft Genome Sequence of Kitasatospora cheerisanensis KCTC 2395.</title>
        <authorList>
            <person name="Nam D.H."/>
        </authorList>
    </citation>
    <scope>NUCLEOTIDE SEQUENCE [LARGE SCALE GENOMIC DNA]</scope>
    <source>
        <strain evidence="4 5">KCTC 2395</strain>
    </source>
</reference>
<organism evidence="4 5">
    <name type="scientific">Kitasatospora cheerisanensis KCTC 2395</name>
    <dbReference type="NCBI Taxonomy" id="1348663"/>
    <lineage>
        <taxon>Bacteria</taxon>
        <taxon>Bacillati</taxon>
        <taxon>Actinomycetota</taxon>
        <taxon>Actinomycetes</taxon>
        <taxon>Kitasatosporales</taxon>
        <taxon>Streptomycetaceae</taxon>
        <taxon>Kitasatospora</taxon>
    </lineage>
</organism>
<keyword evidence="5" id="KW-1185">Reference proteome</keyword>
<dbReference type="Gene3D" id="3.40.47.10">
    <property type="match status" value="1"/>
</dbReference>
<comment type="caution">
    <text evidence="4">The sequence shown here is derived from an EMBL/GenBank/DDBJ whole genome shotgun (WGS) entry which is preliminary data.</text>
</comment>
<dbReference type="Proteomes" id="UP000027178">
    <property type="component" value="Unassembled WGS sequence"/>
</dbReference>
<evidence type="ECO:0000256" key="1">
    <source>
        <dbReference type="ARBA" id="ARBA00022679"/>
    </source>
</evidence>
<dbReference type="PROSITE" id="PS52004">
    <property type="entry name" value="KS3_2"/>
    <property type="match status" value="1"/>
</dbReference>